<gene>
    <name evidence="1" type="ORF">HED55_08935</name>
</gene>
<dbReference type="EMBL" id="JAAVLN010000001">
    <property type="protein sequence ID" value="NKC03407.1"/>
    <property type="molecule type" value="Genomic_DNA"/>
</dbReference>
<dbReference type="Proteomes" id="UP000704467">
    <property type="component" value="Unassembled WGS sequence"/>
</dbReference>
<keyword evidence="2" id="KW-1185">Reference proteome</keyword>
<comment type="caution">
    <text evidence="1">The sequence shown here is derived from an EMBL/GenBank/DDBJ whole genome shotgun (WGS) entry which is preliminary data.</text>
</comment>
<evidence type="ECO:0000313" key="2">
    <source>
        <dbReference type="Proteomes" id="UP000704467"/>
    </source>
</evidence>
<accession>A0ABX1DQ48</accession>
<organism evidence="1 2">
    <name type="scientific">Brucella haematophila</name>
    <dbReference type="NCBI Taxonomy" id="419474"/>
    <lineage>
        <taxon>Bacteria</taxon>
        <taxon>Pseudomonadati</taxon>
        <taxon>Pseudomonadota</taxon>
        <taxon>Alphaproteobacteria</taxon>
        <taxon>Hyphomicrobiales</taxon>
        <taxon>Brucellaceae</taxon>
        <taxon>Brucella/Ochrobactrum group</taxon>
        <taxon>Brucella</taxon>
    </lineage>
</organism>
<protein>
    <submittedName>
        <fullName evidence="1">Uncharacterized protein</fullName>
    </submittedName>
</protein>
<evidence type="ECO:0000313" key="1">
    <source>
        <dbReference type="EMBL" id="NKC03407.1"/>
    </source>
</evidence>
<sequence>MADYIRTKGNSTLSYLYYNYCSNEIKLNDYYVNIYAYFEDNRQKPLAQRRLVWQLTEGNATLSQSLTLTDDNGQSKNSIQELPANNKANTPVRLAVWPEDEPDAVLEIEHTFDTKEASPRDEYNSLWLYPPADDQVLYDTDVPIRAAVAARLGRPVSGATLIWEYTINGKPAGDVLEYQKITTTDYKGDSNSSFYYKTTSGYPIGDPIKIQVKVTTQGFIPELTQGPVDLTFIGGSHNNKLELSFPEETTSLPTNEQIDIRLKLTDGKGYPLTNYYVDWGNPRPVPSSLRFIL</sequence>
<reference evidence="1 2" key="1">
    <citation type="submission" date="2020-03" db="EMBL/GenBank/DDBJ databases">
        <title>Whole genome sequencing of clinical and environmental type strains of Ochrobactrum.</title>
        <authorList>
            <person name="Dharne M."/>
        </authorList>
    </citation>
    <scope>NUCLEOTIDE SEQUENCE [LARGE SCALE GENOMIC DNA]</scope>
    <source>
        <strain evidence="1 2">CIP 109452</strain>
    </source>
</reference>
<name>A0ABX1DQ48_9HYPH</name>
<proteinExistence type="predicted"/>